<organism evidence="1 2">
    <name type="scientific">Clonostachys byssicola</name>
    <dbReference type="NCBI Taxonomy" id="160290"/>
    <lineage>
        <taxon>Eukaryota</taxon>
        <taxon>Fungi</taxon>
        <taxon>Dikarya</taxon>
        <taxon>Ascomycota</taxon>
        <taxon>Pezizomycotina</taxon>
        <taxon>Sordariomycetes</taxon>
        <taxon>Hypocreomycetidae</taxon>
        <taxon>Hypocreales</taxon>
        <taxon>Bionectriaceae</taxon>
        <taxon>Clonostachys</taxon>
    </lineage>
</organism>
<proteinExistence type="predicted"/>
<dbReference type="OrthoDB" id="4874998at2759"/>
<keyword evidence="2" id="KW-1185">Reference proteome</keyword>
<evidence type="ECO:0000313" key="1">
    <source>
        <dbReference type="EMBL" id="CAG9976217.1"/>
    </source>
</evidence>
<comment type="caution">
    <text evidence="1">The sequence shown here is derived from an EMBL/GenBank/DDBJ whole genome shotgun (WGS) entry which is preliminary data.</text>
</comment>
<dbReference type="AlphaFoldDB" id="A0A9N9U2W1"/>
<accession>A0A9N9U2W1</accession>
<reference evidence="2" key="1">
    <citation type="submission" date="2019-06" db="EMBL/GenBank/DDBJ databases">
        <authorList>
            <person name="Broberg M."/>
        </authorList>
    </citation>
    <scope>NUCLEOTIDE SEQUENCE [LARGE SCALE GENOMIC DNA]</scope>
</reference>
<sequence length="276" mass="31216">MSSSGNGKAPTGGSLDLAALVIQAHGGIDRWNKVSHIEISLNLTGSALEWKGYPTRLQPTCHVNVRDAKVVFQGLVSGKQDDKWIYTPKRAWIERRDGTVLASRDNPYANFLEHTLTTPWDDLDLTCFAGYALYNYLTFPFHLLEPGFEYREVDLHEENDETWRVLEVTFPDHHLAHSKVQLFYFDEDLMLRRVDYAPTAFKAPASHYCFDVKDVSGLKIPTLRRVVSRIPSEPMVNGVHALRGRTKLAGPTVFMLDYIRVIVHDEESETSVGVGV</sequence>
<gene>
    <name evidence="1" type="ORF">CBYS24578_00014123</name>
</gene>
<name>A0A9N9U2W1_9HYPO</name>
<dbReference type="Proteomes" id="UP000754883">
    <property type="component" value="Unassembled WGS sequence"/>
</dbReference>
<protein>
    <submittedName>
        <fullName evidence="1">Uncharacterized protein</fullName>
    </submittedName>
</protein>
<reference evidence="1 2" key="2">
    <citation type="submission" date="2021-10" db="EMBL/GenBank/DDBJ databases">
        <authorList>
            <person name="Piombo E."/>
        </authorList>
    </citation>
    <scope>NUCLEOTIDE SEQUENCE [LARGE SCALE GENOMIC DNA]</scope>
</reference>
<evidence type="ECO:0000313" key="2">
    <source>
        <dbReference type="Proteomes" id="UP000754883"/>
    </source>
</evidence>
<dbReference type="EMBL" id="CABFNO020001273">
    <property type="protein sequence ID" value="CAG9976217.1"/>
    <property type="molecule type" value="Genomic_DNA"/>
</dbReference>